<protein>
    <recommendedName>
        <fullName evidence="1">protein-tyrosine-phosphatase</fullName>
        <ecNumber evidence="1">3.1.3.48</ecNumber>
    </recommendedName>
</protein>
<dbReference type="Proteomes" id="UP001159405">
    <property type="component" value="Unassembled WGS sequence"/>
</dbReference>
<dbReference type="Gene3D" id="3.90.190.10">
    <property type="entry name" value="Protein tyrosine phosphatase superfamily"/>
    <property type="match status" value="1"/>
</dbReference>
<dbReference type="SUPFAM" id="SSF52799">
    <property type="entry name" value="(Phosphotyrosine protein) phosphatases II"/>
    <property type="match status" value="1"/>
</dbReference>
<evidence type="ECO:0000256" key="4">
    <source>
        <dbReference type="SAM" id="MobiDB-lite"/>
    </source>
</evidence>
<feature type="domain" description="Tyrosine specific protein phosphatases" evidence="5">
    <location>
        <begin position="124"/>
        <end position="179"/>
    </location>
</feature>
<evidence type="ECO:0000313" key="7">
    <source>
        <dbReference type="Proteomes" id="UP001159405"/>
    </source>
</evidence>
<keyword evidence="7" id="KW-1185">Reference proteome</keyword>
<evidence type="ECO:0000256" key="1">
    <source>
        <dbReference type="ARBA" id="ARBA00013064"/>
    </source>
</evidence>
<comment type="caution">
    <text evidence="6">The sequence shown here is derived from an EMBL/GenBank/DDBJ whole genome shotgun (WGS) entry which is preliminary data.</text>
</comment>
<proteinExistence type="predicted"/>
<dbReference type="Pfam" id="PF05706">
    <property type="entry name" value="CDKN3"/>
    <property type="match status" value="1"/>
</dbReference>
<evidence type="ECO:0000259" key="5">
    <source>
        <dbReference type="PROSITE" id="PS50056"/>
    </source>
</evidence>
<keyword evidence="3" id="KW-0904">Protein phosphatase</keyword>
<dbReference type="InterPro" id="IPR022778">
    <property type="entry name" value="CDKN3"/>
</dbReference>
<dbReference type="EC" id="3.1.3.48" evidence="1"/>
<keyword evidence="2" id="KW-0378">Hydrolase</keyword>
<dbReference type="PIRSF" id="PIRSF037322">
    <property type="entry name" value="CDKN3"/>
    <property type="match status" value="1"/>
</dbReference>
<evidence type="ECO:0000256" key="3">
    <source>
        <dbReference type="ARBA" id="ARBA00022912"/>
    </source>
</evidence>
<organism evidence="6 7">
    <name type="scientific">Porites lobata</name>
    <dbReference type="NCBI Taxonomy" id="104759"/>
    <lineage>
        <taxon>Eukaryota</taxon>
        <taxon>Metazoa</taxon>
        <taxon>Cnidaria</taxon>
        <taxon>Anthozoa</taxon>
        <taxon>Hexacorallia</taxon>
        <taxon>Scleractinia</taxon>
        <taxon>Fungiina</taxon>
        <taxon>Poritidae</taxon>
        <taxon>Porites</taxon>
    </lineage>
</organism>
<feature type="non-terminal residue" evidence="6">
    <location>
        <position position="219"/>
    </location>
</feature>
<accession>A0ABN8PH21</accession>
<dbReference type="InterPro" id="IPR000387">
    <property type="entry name" value="Tyr_Pase_dom"/>
</dbReference>
<evidence type="ECO:0000256" key="2">
    <source>
        <dbReference type="ARBA" id="ARBA00022801"/>
    </source>
</evidence>
<dbReference type="EMBL" id="CALNXK010000065">
    <property type="protein sequence ID" value="CAH3141021.1"/>
    <property type="molecule type" value="Genomic_DNA"/>
</dbReference>
<dbReference type="InterPro" id="IPR029021">
    <property type="entry name" value="Prot-tyrosine_phosphatase-like"/>
</dbReference>
<sequence>FLLQRSPVRRHEFDSSDEEENDAVENLTPLQIDWVDLSFTGSCAEVICISELPGCKYKDTNRNLTVDIAQLKAINITDVFVFCSSAEMIRCRVPHLIDEYHWAGFGVHHFPAEGGSVLAISDCEVLIEQLRKCITFGHKTLLHCVSGLGVSCLAAAVLLLSLDEFMSPDHVISKMRQVRGQRAFQTVKQYNFVHEFRDMYKAYQDEQRNSTEVAAPRSL</sequence>
<dbReference type="PROSITE" id="PS50056">
    <property type="entry name" value="TYR_PHOSPHATASE_2"/>
    <property type="match status" value="1"/>
</dbReference>
<gene>
    <name evidence="6" type="ORF">PLOB_00041513</name>
</gene>
<reference evidence="6 7" key="1">
    <citation type="submission" date="2022-05" db="EMBL/GenBank/DDBJ databases">
        <authorList>
            <consortium name="Genoscope - CEA"/>
            <person name="William W."/>
        </authorList>
    </citation>
    <scope>NUCLEOTIDE SEQUENCE [LARGE SCALE GENOMIC DNA]</scope>
</reference>
<evidence type="ECO:0000313" key="6">
    <source>
        <dbReference type="EMBL" id="CAH3141021.1"/>
    </source>
</evidence>
<dbReference type="InterPro" id="IPR008425">
    <property type="entry name" value="CDK_inhib_3"/>
</dbReference>
<feature type="non-terminal residue" evidence="6">
    <location>
        <position position="1"/>
    </location>
</feature>
<feature type="region of interest" description="Disordered" evidence="4">
    <location>
        <begin position="1"/>
        <end position="20"/>
    </location>
</feature>
<name>A0ABN8PH21_9CNID</name>